<protein>
    <recommendedName>
        <fullName evidence="4">SnoaL-like domain-containing protein</fullName>
    </recommendedName>
</protein>
<feature type="compositionally biased region" description="Polar residues" evidence="1">
    <location>
        <begin position="12"/>
        <end position="26"/>
    </location>
</feature>
<feature type="compositionally biased region" description="Basic and acidic residues" evidence="1">
    <location>
        <begin position="1"/>
        <end position="11"/>
    </location>
</feature>
<organism evidence="2 3">
    <name type="scientific">Cercospora beticola</name>
    <name type="common">Sugarbeet leaf spot fungus</name>
    <dbReference type="NCBI Taxonomy" id="122368"/>
    <lineage>
        <taxon>Eukaryota</taxon>
        <taxon>Fungi</taxon>
        <taxon>Dikarya</taxon>
        <taxon>Ascomycota</taxon>
        <taxon>Pezizomycotina</taxon>
        <taxon>Dothideomycetes</taxon>
        <taxon>Dothideomycetidae</taxon>
        <taxon>Mycosphaerellales</taxon>
        <taxon>Mycosphaerellaceae</taxon>
        <taxon>Cercospora</taxon>
    </lineage>
</organism>
<dbReference type="EMBL" id="CP134188">
    <property type="protein sequence ID" value="WPB04012.1"/>
    <property type="molecule type" value="Genomic_DNA"/>
</dbReference>
<sequence>MDDRRDLHPSERPSTSAQHAPQYEKNTTSRQICELYFLAIQALNEHDHDHKGEAGQVVLSHLSPNFTARFDAKDKTELSWTEVNDAWREWHKQDPEMRIEIKHCSCDVDLGRGVARLLAEADITGISGGVTLGGLMENRYRRNRDGKWLLECSMGLRGLKSNGGFV</sequence>
<reference evidence="2 3" key="1">
    <citation type="submission" date="2023-09" db="EMBL/GenBank/DDBJ databases">
        <title>Complete-Gapless Cercospora beticola genome.</title>
        <authorList>
            <person name="Wyatt N.A."/>
            <person name="Spanner R.E."/>
            <person name="Bolton M.D."/>
        </authorList>
    </citation>
    <scope>NUCLEOTIDE SEQUENCE [LARGE SCALE GENOMIC DNA]</scope>
    <source>
        <strain evidence="2">Cb09-40</strain>
    </source>
</reference>
<feature type="region of interest" description="Disordered" evidence="1">
    <location>
        <begin position="1"/>
        <end position="26"/>
    </location>
</feature>
<evidence type="ECO:0008006" key="4">
    <source>
        <dbReference type="Google" id="ProtNLM"/>
    </source>
</evidence>
<evidence type="ECO:0000256" key="1">
    <source>
        <dbReference type="SAM" id="MobiDB-lite"/>
    </source>
</evidence>
<dbReference type="GeneID" id="90644490"/>
<accession>A0ABZ0NWP0</accession>
<evidence type="ECO:0000313" key="2">
    <source>
        <dbReference type="EMBL" id="WPB04012.1"/>
    </source>
</evidence>
<keyword evidence="3" id="KW-1185">Reference proteome</keyword>
<dbReference type="Proteomes" id="UP001302367">
    <property type="component" value="Chromosome 5"/>
</dbReference>
<dbReference type="RefSeq" id="XP_065459156.1">
    <property type="nucleotide sequence ID" value="XM_065603084.1"/>
</dbReference>
<proteinExistence type="predicted"/>
<gene>
    <name evidence="2" type="ORF">RHO25_008656</name>
</gene>
<name>A0ABZ0NWP0_CERBT</name>
<evidence type="ECO:0000313" key="3">
    <source>
        <dbReference type="Proteomes" id="UP001302367"/>
    </source>
</evidence>